<dbReference type="InterPro" id="IPR003607">
    <property type="entry name" value="HD/PDEase_dom"/>
</dbReference>
<sequence>MPVNKIHAAIQFAALAHGQQKRKGTEIPYLVHPFEVAQLLTAEGAPEELILAGLLHDTLEDAHIAPEQIEEEFGRAVALLVLSASEDKTKSWEERKAHTVEYLQRDAPYEALLLACADKLSNLRSIAADHESEGEAVWDRFRRGRAQQRWYYAGLLRAFAPLQDTGMYQEFCVLFEEVFGC</sequence>
<dbReference type="Proteomes" id="UP000659630">
    <property type="component" value="Unassembled WGS sequence"/>
</dbReference>
<dbReference type="SMART" id="SM00471">
    <property type="entry name" value="HDc"/>
    <property type="match status" value="1"/>
</dbReference>
<keyword evidence="3" id="KW-1185">Reference proteome</keyword>
<reference evidence="2" key="1">
    <citation type="submission" date="2020-08" db="EMBL/GenBank/DDBJ databases">
        <title>Genome public.</title>
        <authorList>
            <person name="Liu C."/>
            <person name="Sun Q."/>
        </authorList>
    </citation>
    <scope>NUCLEOTIDE SEQUENCE</scope>
    <source>
        <strain evidence="2">BX8</strain>
    </source>
</reference>
<comment type="caution">
    <text evidence="2">The sequence shown here is derived from an EMBL/GenBank/DDBJ whole genome shotgun (WGS) entry which is preliminary data.</text>
</comment>
<evidence type="ECO:0000313" key="3">
    <source>
        <dbReference type="Proteomes" id="UP000659630"/>
    </source>
</evidence>
<dbReference type="InterPro" id="IPR006674">
    <property type="entry name" value="HD_domain"/>
</dbReference>
<dbReference type="Gene3D" id="1.10.3210.10">
    <property type="entry name" value="Hypothetical protein af1432"/>
    <property type="match status" value="1"/>
</dbReference>
<dbReference type="EMBL" id="JACONZ010000002">
    <property type="protein sequence ID" value="MBC5580916.1"/>
    <property type="molecule type" value="Genomic_DNA"/>
</dbReference>
<gene>
    <name evidence="2" type="ORF">H8S23_05315</name>
</gene>
<evidence type="ECO:0000259" key="1">
    <source>
        <dbReference type="PROSITE" id="PS51831"/>
    </source>
</evidence>
<evidence type="ECO:0000313" key="2">
    <source>
        <dbReference type="EMBL" id="MBC5580916.1"/>
    </source>
</evidence>
<dbReference type="Pfam" id="PF13328">
    <property type="entry name" value="HD_4"/>
    <property type="match status" value="1"/>
</dbReference>
<dbReference type="InterPro" id="IPR052194">
    <property type="entry name" value="MESH1"/>
</dbReference>
<protein>
    <submittedName>
        <fullName evidence="2">Bifunctional (P)ppGpp synthetase/guanosine-3',5'-bis(Diphosphate) 3'-pyrophosphohydrolase</fullName>
    </submittedName>
</protein>
<dbReference type="CDD" id="cd00077">
    <property type="entry name" value="HDc"/>
    <property type="match status" value="1"/>
</dbReference>
<name>A0A923I8S3_9FIRM</name>
<feature type="domain" description="HD" evidence="1">
    <location>
        <begin position="29"/>
        <end position="123"/>
    </location>
</feature>
<dbReference type="GO" id="GO:0008893">
    <property type="term" value="F:guanosine-3',5'-bis(diphosphate) 3'-diphosphatase activity"/>
    <property type="evidence" value="ECO:0007669"/>
    <property type="project" value="TreeGrafter"/>
</dbReference>
<dbReference type="AlphaFoldDB" id="A0A923I8S3"/>
<organism evidence="2 3">
    <name type="scientific">Anaerofilum hominis</name>
    <dbReference type="NCBI Taxonomy" id="2763016"/>
    <lineage>
        <taxon>Bacteria</taxon>
        <taxon>Bacillati</taxon>
        <taxon>Bacillota</taxon>
        <taxon>Clostridia</taxon>
        <taxon>Eubacteriales</taxon>
        <taxon>Oscillospiraceae</taxon>
        <taxon>Anaerofilum</taxon>
    </lineage>
</organism>
<dbReference type="PROSITE" id="PS51831">
    <property type="entry name" value="HD"/>
    <property type="match status" value="1"/>
</dbReference>
<accession>A0A923I8S3</accession>
<dbReference type="PANTHER" id="PTHR46246:SF1">
    <property type="entry name" value="GUANOSINE-3',5'-BIS(DIPHOSPHATE) 3'-PYROPHOSPHOHYDROLASE MESH1"/>
    <property type="match status" value="1"/>
</dbReference>
<dbReference type="PANTHER" id="PTHR46246">
    <property type="entry name" value="GUANOSINE-3',5'-BIS(DIPHOSPHATE) 3'-PYROPHOSPHOHYDROLASE MESH1"/>
    <property type="match status" value="1"/>
</dbReference>
<proteinExistence type="predicted"/>
<dbReference type="RefSeq" id="WP_186887293.1">
    <property type="nucleotide sequence ID" value="NZ_JACONZ010000002.1"/>
</dbReference>
<dbReference type="SUPFAM" id="SSF109604">
    <property type="entry name" value="HD-domain/PDEase-like"/>
    <property type="match status" value="1"/>
</dbReference>